<dbReference type="EMBL" id="MDYQ01000033">
    <property type="protein sequence ID" value="PRP86252.1"/>
    <property type="molecule type" value="Genomic_DNA"/>
</dbReference>
<dbReference type="InterPro" id="IPR000980">
    <property type="entry name" value="SH2"/>
</dbReference>
<dbReference type="SUPFAM" id="SSF55550">
    <property type="entry name" value="SH2 domain"/>
    <property type="match status" value="1"/>
</dbReference>
<sequence length="578" mass="65748">MEESFRSDSCQLLETDGDFIRFGHVATFDLQLVEALSPCDERRRDFKMDMDIDTGGNQGQNPGQRGYMAAASGPIEVDPSEIEFLEQIGSGSFGAVYAGKCRQKDVAVKVLAKQDFDQKTLEAFRHEVAVMSKIYHPNVNLFMGACTVPGNMMIVTELMRGDLERLILDDQVHLTLLERMKLARDAALGMLWLHSSNPQIIHRDLKASNLLVDTNLNCKICDFGLSQFTPRGKNIMDGKEGAKGTPLWMAPEVMMGEPFNEKADIYSFGLILWFLVTKKEPYEEYDDLETFTRDICLQKVRPRLPVDCDPNLRDLITRCWDQHPQVRPRFSDIITKIEHIMVDLAIEDKIGRQFWKYYFLQKDTVSWSDFINAFAKLLDLVPAIYKNHPIAYILQNHPEVLEEKLRLDIECLKIVLADVSKNQSEDNFVVFSEKFGNICNWFGPLGLKPFPNNQSILDKIRLLLLESWFHGDISTPESELRLSGKPEGTFLVRFSTSSAGCYTVTKVSAGPDGKPSIKHQKIQHRPATGVFEINGRSYPTLIDLIRCEQNELRLFMPCGGSRYQTLFMQQNTAGYVDG</sequence>
<dbReference type="AlphaFoldDB" id="A0A2P6NQM2"/>
<dbReference type="InterPro" id="IPR000719">
    <property type="entry name" value="Prot_kinase_dom"/>
</dbReference>
<comment type="catalytic activity">
    <reaction evidence="13">
        <text>L-seryl-[protein] + ATP = O-phospho-L-seryl-[protein] + ADP + H(+)</text>
        <dbReference type="Rhea" id="RHEA:17989"/>
        <dbReference type="Rhea" id="RHEA-COMP:9863"/>
        <dbReference type="Rhea" id="RHEA-COMP:11604"/>
        <dbReference type="ChEBI" id="CHEBI:15378"/>
        <dbReference type="ChEBI" id="CHEBI:29999"/>
        <dbReference type="ChEBI" id="CHEBI:30616"/>
        <dbReference type="ChEBI" id="CHEBI:83421"/>
        <dbReference type="ChEBI" id="CHEBI:456216"/>
        <dbReference type="EC" id="2.7.11.1"/>
    </reaction>
</comment>
<dbReference type="InParanoid" id="A0A2P6NQM2"/>
<dbReference type="Pfam" id="PF07714">
    <property type="entry name" value="PK_Tyr_Ser-Thr"/>
    <property type="match status" value="1"/>
</dbReference>
<dbReference type="InterPro" id="IPR001245">
    <property type="entry name" value="Ser-Thr/Tyr_kinase_cat_dom"/>
</dbReference>
<gene>
    <name evidence="18" type="ORF">PROFUN_05393</name>
</gene>
<evidence type="ECO:0000256" key="11">
    <source>
        <dbReference type="ARBA" id="ARBA00025089"/>
    </source>
</evidence>
<dbReference type="InterPro" id="IPR008271">
    <property type="entry name" value="Ser/Thr_kinase_AS"/>
</dbReference>
<evidence type="ECO:0000313" key="19">
    <source>
        <dbReference type="Proteomes" id="UP000241769"/>
    </source>
</evidence>
<dbReference type="PRINTS" id="PR00109">
    <property type="entry name" value="TYRKINASE"/>
</dbReference>
<evidence type="ECO:0000256" key="9">
    <source>
        <dbReference type="ARBA" id="ARBA00023136"/>
    </source>
</evidence>
<dbReference type="Pfam" id="PF00017">
    <property type="entry name" value="SH2"/>
    <property type="match status" value="1"/>
</dbReference>
<keyword evidence="8 15" id="KW-0067">ATP-binding</keyword>
<evidence type="ECO:0000259" key="16">
    <source>
        <dbReference type="PROSITE" id="PS50001"/>
    </source>
</evidence>
<reference evidence="18 19" key="1">
    <citation type="journal article" date="2018" name="Genome Biol. Evol.">
        <title>Multiple Roots of Fruiting Body Formation in Amoebozoa.</title>
        <authorList>
            <person name="Hillmann F."/>
            <person name="Forbes G."/>
            <person name="Novohradska S."/>
            <person name="Ferling I."/>
            <person name="Riege K."/>
            <person name="Groth M."/>
            <person name="Westermann M."/>
            <person name="Marz M."/>
            <person name="Spaller T."/>
            <person name="Winckler T."/>
            <person name="Schaap P."/>
            <person name="Glockner G."/>
        </authorList>
    </citation>
    <scope>NUCLEOTIDE SEQUENCE [LARGE SCALE GENOMIC DNA]</scope>
    <source>
        <strain evidence="18 19">Jena</strain>
    </source>
</reference>
<dbReference type="PANTHER" id="PTHR44329">
    <property type="entry name" value="SERINE/THREONINE-PROTEIN KINASE TNNI3K-RELATED"/>
    <property type="match status" value="1"/>
</dbReference>
<evidence type="ECO:0000256" key="12">
    <source>
        <dbReference type="ARBA" id="ARBA00047899"/>
    </source>
</evidence>
<dbReference type="SMART" id="SM00252">
    <property type="entry name" value="SH2"/>
    <property type="match status" value="1"/>
</dbReference>
<dbReference type="PROSITE" id="PS50011">
    <property type="entry name" value="PROTEIN_KINASE_DOM"/>
    <property type="match status" value="1"/>
</dbReference>
<keyword evidence="7" id="KW-0418">Kinase</keyword>
<dbReference type="FunFam" id="1.10.510.10:FF:000476">
    <property type="entry name" value="PAS domain-containing protein tyrosine kinase family protein"/>
    <property type="match status" value="1"/>
</dbReference>
<dbReference type="FunFam" id="3.30.200.20:FF:000060">
    <property type="entry name" value="Serine/threonine-protein kinase isoform 1"/>
    <property type="match status" value="1"/>
</dbReference>
<feature type="domain" description="SH2" evidence="16">
    <location>
        <begin position="468"/>
        <end position="546"/>
    </location>
</feature>
<evidence type="ECO:0000256" key="6">
    <source>
        <dbReference type="ARBA" id="ARBA00022741"/>
    </source>
</evidence>
<dbReference type="PROSITE" id="PS50001">
    <property type="entry name" value="SH2"/>
    <property type="match status" value="1"/>
</dbReference>
<feature type="binding site" evidence="15">
    <location>
        <position position="109"/>
    </location>
    <ligand>
        <name>ATP</name>
        <dbReference type="ChEBI" id="CHEBI:30616"/>
    </ligand>
</feature>
<keyword evidence="5" id="KW-0808">Transferase</keyword>
<evidence type="ECO:0000256" key="8">
    <source>
        <dbReference type="ARBA" id="ARBA00022840"/>
    </source>
</evidence>
<comment type="similarity">
    <text evidence="2">Belongs to the protein kinase superfamily. TKL Ser/Thr protein kinase family.</text>
</comment>
<dbReference type="SUPFAM" id="SSF56112">
    <property type="entry name" value="Protein kinase-like (PK-like)"/>
    <property type="match status" value="1"/>
</dbReference>
<keyword evidence="10" id="KW-0829">Tyrosine-protein kinase</keyword>
<dbReference type="GO" id="GO:0005524">
    <property type="term" value="F:ATP binding"/>
    <property type="evidence" value="ECO:0007669"/>
    <property type="project" value="UniProtKB-UniRule"/>
</dbReference>
<keyword evidence="6 15" id="KW-0547">Nucleotide-binding</keyword>
<evidence type="ECO:0000259" key="17">
    <source>
        <dbReference type="PROSITE" id="PS50011"/>
    </source>
</evidence>
<dbReference type="InterPro" id="IPR011009">
    <property type="entry name" value="Kinase-like_dom_sf"/>
</dbReference>
<evidence type="ECO:0000256" key="14">
    <source>
        <dbReference type="PROSITE-ProRule" id="PRU00191"/>
    </source>
</evidence>
<proteinExistence type="inferred from homology"/>
<accession>A0A2P6NQM2</accession>
<organism evidence="18 19">
    <name type="scientific">Planoprotostelium fungivorum</name>
    <dbReference type="NCBI Taxonomy" id="1890364"/>
    <lineage>
        <taxon>Eukaryota</taxon>
        <taxon>Amoebozoa</taxon>
        <taxon>Evosea</taxon>
        <taxon>Variosea</taxon>
        <taxon>Cavosteliida</taxon>
        <taxon>Cavosteliaceae</taxon>
        <taxon>Planoprotostelium</taxon>
    </lineage>
</organism>
<keyword evidence="9" id="KW-0472">Membrane</keyword>
<dbReference type="PROSITE" id="PS00107">
    <property type="entry name" value="PROTEIN_KINASE_ATP"/>
    <property type="match status" value="1"/>
</dbReference>
<dbReference type="Gene3D" id="3.30.200.20">
    <property type="entry name" value="Phosphorylase Kinase, domain 1"/>
    <property type="match status" value="1"/>
</dbReference>
<dbReference type="Gene3D" id="3.30.505.10">
    <property type="entry name" value="SH2 domain"/>
    <property type="match status" value="1"/>
</dbReference>
<evidence type="ECO:0000256" key="7">
    <source>
        <dbReference type="ARBA" id="ARBA00022777"/>
    </source>
</evidence>
<keyword evidence="4" id="KW-0723">Serine/threonine-protein kinase</keyword>
<dbReference type="PANTHER" id="PTHR44329:SF53">
    <property type="entry name" value="DUAL SPECIFICITY PROTEIN KINASE SHKD"/>
    <property type="match status" value="1"/>
</dbReference>
<comment type="function">
    <text evidence="11">Required for proper chemotaxis and phagocytosis; proper spatiotemporal control of F-actin levels in chemotaxing cells. Negative regulator of the PI3K (phosphatidylinositol 3 kinase) pathway. Predominantly phosphorylates serines and threonines and tyrosines at a lower level.</text>
</comment>
<dbReference type="Gene3D" id="1.10.510.10">
    <property type="entry name" value="Transferase(Phosphotransferase) domain 1"/>
    <property type="match status" value="1"/>
</dbReference>
<evidence type="ECO:0000256" key="10">
    <source>
        <dbReference type="ARBA" id="ARBA00023137"/>
    </source>
</evidence>
<name>A0A2P6NQM2_9EUKA</name>
<comment type="catalytic activity">
    <reaction evidence="12">
        <text>L-threonyl-[protein] + ATP = O-phospho-L-threonyl-[protein] + ADP + H(+)</text>
        <dbReference type="Rhea" id="RHEA:46608"/>
        <dbReference type="Rhea" id="RHEA-COMP:11060"/>
        <dbReference type="Rhea" id="RHEA-COMP:11605"/>
        <dbReference type="ChEBI" id="CHEBI:15378"/>
        <dbReference type="ChEBI" id="CHEBI:30013"/>
        <dbReference type="ChEBI" id="CHEBI:30616"/>
        <dbReference type="ChEBI" id="CHEBI:61977"/>
        <dbReference type="ChEBI" id="CHEBI:456216"/>
        <dbReference type="EC" id="2.7.11.1"/>
    </reaction>
</comment>
<comment type="caution">
    <text evidence="18">The sequence shown here is derived from an EMBL/GenBank/DDBJ whole genome shotgun (WGS) entry which is preliminary data.</text>
</comment>
<dbReference type="GO" id="GO:0004713">
    <property type="term" value="F:protein tyrosine kinase activity"/>
    <property type="evidence" value="ECO:0007669"/>
    <property type="project" value="UniProtKB-KW"/>
</dbReference>
<dbReference type="GO" id="GO:0004674">
    <property type="term" value="F:protein serine/threonine kinase activity"/>
    <property type="evidence" value="ECO:0007669"/>
    <property type="project" value="UniProtKB-KW"/>
</dbReference>
<dbReference type="InterPro" id="IPR017441">
    <property type="entry name" value="Protein_kinase_ATP_BS"/>
</dbReference>
<evidence type="ECO:0000256" key="3">
    <source>
        <dbReference type="ARBA" id="ARBA00012513"/>
    </source>
</evidence>
<evidence type="ECO:0000313" key="18">
    <source>
        <dbReference type="EMBL" id="PRP86252.1"/>
    </source>
</evidence>
<evidence type="ECO:0000256" key="13">
    <source>
        <dbReference type="ARBA" id="ARBA00048679"/>
    </source>
</evidence>
<dbReference type="InterPro" id="IPR036860">
    <property type="entry name" value="SH2_dom_sf"/>
</dbReference>
<dbReference type="FunCoup" id="A0A2P6NQM2">
    <property type="interactions" value="257"/>
</dbReference>
<evidence type="ECO:0000256" key="1">
    <source>
        <dbReference type="ARBA" id="ARBA00004370"/>
    </source>
</evidence>
<dbReference type="GO" id="GO:0016020">
    <property type="term" value="C:membrane"/>
    <property type="evidence" value="ECO:0007669"/>
    <property type="project" value="UniProtKB-SubCell"/>
</dbReference>
<evidence type="ECO:0000256" key="5">
    <source>
        <dbReference type="ARBA" id="ARBA00022679"/>
    </source>
</evidence>
<dbReference type="PROSITE" id="PS00108">
    <property type="entry name" value="PROTEIN_KINASE_ST"/>
    <property type="match status" value="1"/>
</dbReference>
<evidence type="ECO:0000256" key="2">
    <source>
        <dbReference type="ARBA" id="ARBA00005843"/>
    </source>
</evidence>
<comment type="subcellular location">
    <subcellularLocation>
        <location evidence="1">Membrane</location>
    </subcellularLocation>
</comment>
<dbReference type="CDD" id="cd13999">
    <property type="entry name" value="STKc_MAP3K-like"/>
    <property type="match status" value="1"/>
</dbReference>
<dbReference type="EC" id="2.7.11.1" evidence="3"/>
<keyword evidence="14" id="KW-0727">SH2 domain</keyword>
<dbReference type="InterPro" id="IPR051681">
    <property type="entry name" value="Ser/Thr_Kinases-Pseudokinases"/>
</dbReference>
<evidence type="ECO:0000256" key="15">
    <source>
        <dbReference type="PROSITE-ProRule" id="PRU10141"/>
    </source>
</evidence>
<evidence type="ECO:0000256" key="4">
    <source>
        <dbReference type="ARBA" id="ARBA00022527"/>
    </source>
</evidence>
<feature type="domain" description="Protein kinase" evidence="17">
    <location>
        <begin position="82"/>
        <end position="342"/>
    </location>
</feature>
<dbReference type="Proteomes" id="UP000241769">
    <property type="component" value="Unassembled WGS sequence"/>
</dbReference>
<dbReference type="SMART" id="SM00220">
    <property type="entry name" value="S_TKc"/>
    <property type="match status" value="1"/>
</dbReference>
<keyword evidence="19" id="KW-1185">Reference proteome</keyword>
<dbReference type="STRING" id="1890364.A0A2P6NQM2"/>
<protein>
    <recommendedName>
        <fullName evidence="3">non-specific serine/threonine protein kinase</fullName>
        <ecNumber evidence="3">2.7.11.1</ecNumber>
    </recommendedName>
</protein>
<dbReference type="OrthoDB" id="339325at2759"/>